<name>A0A316IHP1_9GAMM</name>
<dbReference type="Proteomes" id="UP000245812">
    <property type="component" value="Unassembled WGS sequence"/>
</dbReference>
<dbReference type="InterPro" id="IPR002481">
    <property type="entry name" value="FUR"/>
</dbReference>
<dbReference type="AlphaFoldDB" id="A0A316IHP1"/>
<gene>
    <name evidence="1" type="ORF">C7456_10383</name>
</gene>
<sequence>MTEPGRLEARCRAAGLRLTAPRRALLDALRRADATVDAVALLQAAQRQHAELRLGTVYRFLRELERLGLAHAEAQPHGRMRWRLAEAGTADDGAVLRRMHDFLHELEALGLAAPATDVPPPAPDPTLRLLQQVAARLGYRLAPLQPPAY</sequence>
<protein>
    <submittedName>
        <fullName evidence="1">Ferric uptake regulator family protein</fullName>
    </submittedName>
</protein>
<comment type="caution">
    <text evidence="1">The sequence shown here is derived from an EMBL/GenBank/DDBJ whole genome shotgun (WGS) entry which is preliminary data.</text>
</comment>
<keyword evidence="2" id="KW-1185">Reference proteome</keyword>
<dbReference type="OrthoDB" id="5954807at2"/>
<dbReference type="Pfam" id="PF01475">
    <property type="entry name" value="FUR"/>
    <property type="match status" value="1"/>
</dbReference>
<dbReference type="GO" id="GO:0003700">
    <property type="term" value="F:DNA-binding transcription factor activity"/>
    <property type="evidence" value="ECO:0007669"/>
    <property type="project" value="InterPro"/>
</dbReference>
<dbReference type="RefSeq" id="WP_109722553.1">
    <property type="nucleotide sequence ID" value="NZ_MSZV01000143.1"/>
</dbReference>
<evidence type="ECO:0000313" key="1">
    <source>
        <dbReference type="EMBL" id="PWK91964.1"/>
    </source>
</evidence>
<proteinExistence type="predicted"/>
<accession>A0A316IHP1</accession>
<dbReference type="InterPro" id="IPR036388">
    <property type="entry name" value="WH-like_DNA-bd_sf"/>
</dbReference>
<reference evidence="1 2" key="1">
    <citation type="submission" date="2018-05" db="EMBL/GenBank/DDBJ databases">
        <title>Genomic Encyclopedia of Type Strains, Phase IV (KMG-IV): sequencing the most valuable type-strain genomes for metagenomic binning, comparative biology and taxonomic classification.</title>
        <authorList>
            <person name="Goeker M."/>
        </authorList>
    </citation>
    <scope>NUCLEOTIDE SEQUENCE [LARGE SCALE GENOMIC DNA]</scope>
    <source>
        <strain evidence="1 2">DSM 14263</strain>
    </source>
</reference>
<dbReference type="EMBL" id="QGHC01000003">
    <property type="protein sequence ID" value="PWK91964.1"/>
    <property type="molecule type" value="Genomic_DNA"/>
</dbReference>
<organism evidence="1 2">
    <name type="scientific">Fulvimonas soli</name>
    <dbReference type="NCBI Taxonomy" id="155197"/>
    <lineage>
        <taxon>Bacteria</taxon>
        <taxon>Pseudomonadati</taxon>
        <taxon>Pseudomonadota</taxon>
        <taxon>Gammaproteobacteria</taxon>
        <taxon>Lysobacterales</taxon>
        <taxon>Rhodanobacteraceae</taxon>
        <taxon>Fulvimonas</taxon>
    </lineage>
</organism>
<dbReference type="Gene3D" id="1.10.10.10">
    <property type="entry name" value="Winged helix-like DNA-binding domain superfamily/Winged helix DNA-binding domain"/>
    <property type="match status" value="1"/>
</dbReference>
<evidence type="ECO:0000313" key="2">
    <source>
        <dbReference type="Proteomes" id="UP000245812"/>
    </source>
</evidence>
<dbReference type="SUPFAM" id="SSF46785">
    <property type="entry name" value="Winged helix' DNA-binding domain"/>
    <property type="match status" value="1"/>
</dbReference>
<dbReference type="InterPro" id="IPR036390">
    <property type="entry name" value="WH_DNA-bd_sf"/>
</dbReference>